<feature type="transmembrane region" description="Helical" evidence="8">
    <location>
        <begin position="171"/>
        <end position="191"/>
    </location>
</feature>
<dbReference type="InterPro" id="IPR005829">
    <property type="entry name" value="Sugar_transporter_CS"/>
</dbReference>
<feature type="transmembrane region" description="Helical" evidence="8">
    <location>
        <begin position="342"/>
        <end position="362"/>
    </location>
</feature>
<dbReference type="InterPro" id="IPR001958">
    <property type="entry name" value="Tet-R_TetA/multi-R_MdtG-like"/>
</dbReference>
<evidence type="ECO:0000256" key="6">
    <source>
        <dbReference type="ARBA" id="ARBA00022989"/>
    </source>
</evidence>
<dbReference type="PANTHER" id="PTHR23504:SF15">
    <property type="entry name" value="MAJOR FACILITATOR SUPERFAMILY (MFS) PROFILE DOMAIN-CONTAINING PROTEIN"/>
    <property type="match status" value="1"/>
</dbReference>
<feature type="transmembrane region" description="Helical" evidence="8">
    <location>
        <begin position="108"/>
        <end position="130"/>
    </location>
</feature>
<sequence>MKTPLLIAAACLLALLSTVGAALPYPILPPLFAADVSNNLNHFLGLPPKLLFGIALSINPLGLLIGTALLGPMSDRYGRRPVLLASATGAALGHAITAWSLVIQNYPLFILARFVTGLLEGNASVARAMLADRLEGDLRVQALAWLNGAVYSGWLVGPLIAGMTLGFGITVPFWIATVALLLTAGMVAIALPKEKTSHLTTSWWQVARSKHAFNLLKVPELKQLFIIQLAYTSGVTAFYDFFPLWLVEVAGYHSKGIAWMTAGLCAVMALASLFAGRPSNVMPLRRVQFHAFCAAAAVAAVGLGNTWIGLIAIIAFGFPNAIYNALLPSWCSERFGHHGQGAVMGLISTTFYLANIMIALLGSILTLIDTRIILVFGALLSIWAARRIGHWRAELEAKDNAIAAENAF</sequence>
<dbReference type="SUPFAM" id="SSF103473">
    <property type="entry name" value="MFS general substrate transporter"/>
    <property type="match status" value="1"/>
</dbReference>
<keyword evidence="4" id="KW-0813">Transport</keyword>
<feature type="transmembrane region" description="Helical" evidence="8">
    <location>
        <begin position="50"/>
        <end position="70"/>
    </location>
</feature>
<keyword evidence="6 8" id="KW-1133">Transmembrane helix</keyword>
<comment type="subcellular location">
    <subcellularLocation>
        <location evidence="2">Membrane</location>
        <topology evidence="2">Multi-pass membrane protein</topology>
    </subcellularLocation>
</comment>
<dbReference type="PANTHER" id="PTHR23504">
    <property type="entry name" value="MAJOR FACILITATOR SUPERFAMILY DOMAIN-CONTAINING PROTEIN 10"/>
    <property type="match status" value="1"/>
</dbReference>
<name>A0A923HLE4_9BURK</name>
<evidence type="ECO:0000256" key="1">
    <source>
        <dbReference type="ARBA" id="ARBA00003279"/>
    </source>
</evidence>
<keyword evidence="7 8" id="KW-0472">Membrane</keyword>
<feature type="transmembrane region" description="Helical" evidence="8">
    <location>
        <begin position="368"/>
        <end position="385"/>
    </location>
</feature>
<feature type="transmembrane region" description="Helical" evidence="8">
    <location>
        <begin position="257"/>
        <end position="275"/>
    </location>
</feature>
<protein>
    <submittedName>
        <fullName evidence="10">MFS transporter</fullName>
    </submittedName>
</protein>
<organism evidence="10 11">
    <name type="scientific">Undibacterium nitidum</name>
    <dbReference type="NCBI Taxonomy" id="2762298"/>
    <lineage>
        <taxon>Bacteria</taxon>
        <taxon>Pseudomonadati</taxon>
        <taxon>Pseudomonadota</taxon>
        <taxon>Betaproteobacteria</taxon>
        <taxon>Burkholderiales</taxon>
        <taxon>Oxalobacteraceae</taxon>
        <taxon>Undibacterium</taxon>
    </lineage>
</organism>
<feature type="transmembrane region" description="Helical" evidence="8">
    <location>
        <begin position="224"/>
        <end position="245"/>
    </location>
</feature>
<dbReference type="GO" id="GO:0022857">
    <property type="term" value="F:transmembrane transporter activity"/>
    <property type="evidence" value="ECO:0007669"/>
    <property type="project" value="InterPro"/>
</dbReference>
<proteinExistence type="inferred from homology"/>
<dbReference type="AlphaFoldDB" id="A0A923HLE4"/>
<dbReference type="InterPro" id="IPR036259">
    <property type="entry name" value="MFS_trans_sf"/>
</dbReference>
<accession>A0A923HLE4</accession>
<dbReference type="PROSITE" id="PS50850">
    <property type="entry name" value="MFS"/>
    <property type="match status" value="1"/>
</dbReference>
<dbReference type="PROSITE" id="PS00216">
    <property type="entry name" value="SUGAR_TRANSPORT_1"/>
    <property type="match status" value="1"/>
</dbReference>
<dbReference type="InterPro" id="IPR011701">
    <property type="entry name" value="MFS"/>
</dbReference>
<gene>
    <name evidence="10" type="ORF">H8K36_10475</name>
</gene>
<dbReference type="Proteomes" id="UP000627446">
    <property type="component" value="Unassembled WGS sequence"/>
</dbReference>
<evidence type="ECO:0000256" key="5">
    <source>
        <dbReference type="ARBA" id="ARBA00022692"/>
    </source>
</evidence>
<evidence type="ECO:0000256" key="8">
    <source>
        <dbReference type="SAM" id="Phobius"/>
    </source>
</evidence>
<dbReference type="Gene3D" id="1.20.1250.20">
    <property type="entry name" value="MFS general substrate transporter like domains"/>
    <property type="match status" value="1"/>
</dbReference>
<keyword evidence="5 8" id="KW-0812">Transmembrane</keyword>
<feature type="transmembrane region" description="Helical" evidence="8">
    <location>
        <begin position="142"/>
        <end position="165"/>
    </location>
</feature>
<evidence type="ECO:0000256" key="7">
    <source>
        <dbReference type="ARBA" id="ARBA00023136"/>
    </source>
</evidence>
<comment type="function">
    <text evidence="1">Resistance to tetracycline by an active tetracycline efflux. This is an energy-dependent process that decreases the accumulation of the antibiotic in whole cells. This protein functions as a metal-tetracycline/H(+) antiporter.</text>
</comment>
<evidence type="ECO:0000256" key="3">
    <source>
        <dbReference type="ARBA" id="ARBA00007520"/>
    </source>
</evidence>
<evidence type="ECO:0000256" key="4">
    <source>
        <dbReference type="ARBA" id="ARBA00022448"/>
    </source>
</evidence>
<feature type="domain" description="Major facilitator superfamily (MFS) profile" evidence="9">
    <location>
        <begin position="10"/>
        <end position="408"/>
    </location>
</feature>
<feature type="transmembrane region" description="Helical" evidence="8">
    <location>
        <begin position="82"/>
        <end position="102"/>
    </location>
</feature>
<dbReference type="Pfam" id="PF07690">
    <property type="entry name" value="MFS_1"/>
    <property type="match status" value="1"/>
</dbReference>
<dbReference type="InterPro" id="IPR020846">
    <property type="entry name" value="MFS_dom"/>
</dbReference>
<reference evidence="10" key="1">
    <citation type="submission" date="2020-08" db="EMBL/GenBank/DDBJ databases">
        <title>Novel species isolated from subtropical streams in China.</title>
        <authorList>
            <person name="Lu H."/>
        </authorList>
    </citation>
    <scope>NUCLEOTIDE SEQUENCE</scope>
    <source>
        <strain evidence="10">LX22W</strain>
    </source>
</reference>
<dbReference type="RefSeq" id="WP_186916536.1">
    <property type="nucleotide sequence ID" value="NZ_JACOFZ010000003.1"/>
</dbReference>
<evidence type="ECO:0000313" key="10">
    <source>
        <dbReference type="EMBL" id="MBC3881800.1"/>
    </source>
</evidence>
<dbReference type="EMBL" id="JACOFZ010000003">
    <property type="protein sequence ID" value="MBC3881800.1"/>
    <property type="molecule type" value="Genomic_DNA"/>
</dbReference>
<evidence type="ECO:0000256" key="2">
    <source>
        <dbReference type="ARBA" id="ARBA00004141"/>
    </source>
</evidence>
<comment type="caution">
    <text evidence="10">The sequence shown here is derived from an EMBL/GenBank/DDBJ whole genome shotgun (WGS) entry which is preliminary data.</text>
</comment>
<keyword evidence="11" id="KW-1185">Reference proteome</keyword>
<comment type="similarity">
    <text evidence="3">Belongs to the major facilitator superfamily. TCR/Tet family.</text>
</comment>
<dbReference type="PRINTS" id="PR01035">
    <property type="entry name" value="TCRTETA"/>
</dbReference>
<dbReference type="GO" id="GO:0016020">
    <property type="term" value="C:membrane"/>
    <property type="evidence" value="ECO:0007669"/>
    <property type="project" value="UniProtKB-SubCell"/>
</dbReference>
<evidence type="ECO:0000313" key="11">
    <source>
        <dbReference type="Proteomes" id="UP000627446"/>
    </source>
</evidence>
<evidence type="ECO:0000259" key="9">
    <source>
        <dbReference type="PROSITE" id="PS50850"/>
    </source>
</evidence>